<dbReference type="InterPro" id="IPR001257">
    <property type="entry name" value="Parvovirus_NS1_helicase"/>
</dbReference>
<dbReference type="GeneID" id="19831541"/>
<organism evidence="2 3">
    <name type="scientific">Pigeon adenovirus 1</name>
    <dbReference type="NCBI Taxonomy" id="764030"/>
    <lineage>
        <taxon>Viruses</taxon>
        <taxon>Varidnaviria</taxon>
        <taxon>Bamfordvirae</taxon>
        <taxon>Preplasmiviricota</taxon>
        <taxon>Polisuviricotina</taxon>
        <taxon>Pharingeaviricetes</taxon>
        <taxon>Rowavirales</taxon>
        <taxon>Adenoviridae</taxon>
        <taxon>Aviadenovirus</taxon>
        <taxon>Aviadenovirus columbae</taxon>
        <taxon>Pigeon aviadenovirus A</taxon>
    </lineage>
</organism>
<dbReference type="EMBL" id="FN824512">
    <property type="protein sequence ID" value="CDO33890.1"/>
    <property type="molecule type" value="Genomic_DNA"/>
</dbReference>
<protein>
    <submittedName>
        <fullName evidence="2">Protein ORF2</fullName>
    </submittedName>
</protein>
<dbReference type="InterPro" id="IPR027417">
    <property type="entry name" value="P-loop_NTPase"/>
</dbReference>
<dbReference type="Pfam" id="PF01057">
    <property type="entry name" value="Parvo_NS1"/>
    <property type="match status" value="1"/>
</dbReference>
<reference evidence="2 3" key="3">
    <citation type="journal article" date="2014" name="Virology">
        <title>Complete genome sequences of pigeon adenovirus 1 and duck adenovirus 2 extend the number of species within the genus Aviadenovirus.</title>
        <authorList>
            <person name="Marek A."/>
            <person name="Kajan G.L."/>
            <person name="Kosiol C."/>
            <person name="Harrach B."/>
            <person name="Schlotterer C."/>
            <person name="Hess M."/>
        </authorList>
    </citation>
    <scope>NUCLEOTIDE SEQUENCE [LARGE SCALE GENOMIC DNA]</scope>
    <source>
        <strain evidence="2 3">IDA4</strain>
    </source>
</reference>
<feature type="domain" description="Parvovirus non-structural protein 1 helicase" evidence="1">
    <location>
        <begin position="17"/>
        <end position="263"/>
    </location>
</feature>
<sequence>MSSLSSSSSSSAYDNSWERLVQSLVDRGIASTNEWYRLDPSQYTYYSRVRYRGLRPRDIVREAAALMSWQKCLYDYALLPATTGALVANPVATLLRVNGYDPGETGAYLVRWMQRRSPRNTVWCRGALCTGAHSLAYALSHLGPLRGVADCHDPENPFWSCTNKLVVWWENGYPRESNLALCKQVFGGENVILPRRPWEMFRTPVVAYTDGDLCRVRDRTGRFMREEYDGLRDLFFLLDLHVTLPPGQEYVSTYDLRHFLTFVVRELGVE</sequence>
<accession>X5LKA2</accession>
<name>X5LKA2_9ADEN</name>
<dbReference type="Gene3D" id="3.40.50.300">
    <property type="entry name" value="P-loop containing nucleotide triphosphate hydrolases"/>
    <property type="match status" value="1"/>
</dbReference>
<evidence type="ECO:0000259" key="1">
    <source>
        <dbReference type="Pfam" id="PF01057"/>
    </source>
</evidence>
<reference evidence="2 3" key="2">
    <citation type="journal article" date="2010" name="J. Virol. Methods">
        <title>Classification of fowl adenoviruses by use of phylogenetic analysis and high-resolution melting-curve analysis of the hexon L1 gene region.</title>
        <authorList>
            <person name="Marek A."/>
            <person name="Gunes A."/>
            <person name="Schulz E."/>
            <person name="Hess M."/>
        </authorList>
    </citation>
    <scope>NUCLEOTIDE SEQUENCE [LARGE SCALE GENOMIC DNA]</scope>
    <source>
        <strain evidence="2 3">IDA4</strain>
    </source>
</reference>
<dbReference type="OrthoDB" id="6479at10239"/>
<evidence type="ECO:0000313" key="3">
    <source>
        <dbReference type="Proteomes" id="UP000098205"/>
    </source>
</evidence>
<keyword evidence="3" id="KW-1185">Reference proteome</keyword>
<reference evidence="2 3" key="1">
    <citation type="journal article" date="1998" name="Avian Pathol.">
        <title>Growth analysis of adenoviruses isolated from pigeons in chicken cells and serological characterization of the isolates.</title>
        <authorList>
            <person name="Hess M."/>
            <person name="Prusas C."/>
            <person name="Monreal G."/>
        </authorList>
    </citation>
    <scope>NUCLEOTIDE SEQUENCE [LARGE SCALE GENOMIC DNA]</scope>
    <source>
        <strain evidence="2 3">IDA4</strain>
    </source>
</reference>
<dbReference type="KEGG" id="vg:19831541"/>
<dbReference type="GO" id="GO:0019079">
    <property type="term" value="P:viral genome replication"/>
    <property type="evidence" value="ECO:0007669"/>
    <property type="project" value="InterPro"/>
</dbReference>
<gene>
    <name evidence="2" type="primary">ORF2</name>
</gene>
<evidence type="ECO:0000313" key="2">
    <source>
        <dbReference type="EMBL" id="CDO33890.1"/>
    </source>
</evidence>
<dbReference type="RefSeq" id="YP_009047088.1">
    <property type="nucleotide sequence ID" value="NC_024474.1"/>
</dbReference>
<proteinExistence type="predicted"/>
<dbReference type="Proteomes" id="UP000098205">
    <property type="component" value="Segment"/>
</dbReference>